<keyword evidence="3" id="KW-1185">Reference proteome</keyword>
<feature type="domain" description="HTH luxR-type" evidence="1">
    <location>
        <begin position="308"/>
        <end position="365"/>
    </location>
</feature>
<dbReference type="SUPFAM" id="SSF46894">
    <property type="entry name" value="C-terminal effector domain of the bipartite response regulators"/>
    <property type="match status" value="1"/>
</dbReference>
<dbReference type="SUPFAM" id="SSF55785">
    <property type="entry name" value="PYP-like sensor domain (PAS domain)"/>
    <property type="match status" value="1"/>
</dbReference>
<dbReference type="GO" id="GO:0003677">
    <property type="term" value="F:DNA binding"/>
    <property type="evidence" value="ECO:0007669"/>
    <property type="project" value="InterPro"/>
</dbReference>
<dbReference type="Proteomes" id="UP000610558">
    <property type="component" value="Unassembled WGS sequence"/>
</dbReference>
<dbReference type="CDD" id="cd06170">
    <property type="entry name" value="LuxR_C_like"/>
    <property type="match status" value="1"/>
</dbReference>
<dbReference type="Gene3D" id="1.10.10.10">
    <property type="entry name" value="Winged helix-like DNA-binding domain superfamily/Winged helix DNA-binding domain"/>
    <property type="match status" value="1"/>
</dbReference>
<dbReference type="AlphaFoldDB" id="A0A927C1I5"/>
<dbReference type="InterPro" id="IPR016032">
    <property type="entry name" value="Sig_transdc_resp-reg_C-effctor"/>
</dbReference>
<dbReference type="RefSeq" id="WP_190765536.1">
    <property type="nucleotide sequence ID" value="NZ_JACXLD010000006.1"/>
</dbReference>
<dbReference type="InterPro" id="IPR035965">
    <property type="entry name" value="PAS-like_dom_sf"/>
</dbReference>
<evidence type="ECO:0000313" key="2">
    <source>
        <dbReference type="EMBL" id="MBD2859559.1"/>
    </source>
</evidence>
<dbReference type="EMBL" id="JACXLD010000006">
    <property type="protein sequence ID" value="MBD2859559.1"/>
    <property type="molecule type" value="Genomic_DNA"/>
</dbReference>
<organism evidence="2 3">
    <name type="scientific">Spongiibacter pelagi</name>
    <dbReference type="NCBI Taxonomy" id="2760804"/>
    <lineage>
        <taxon>Bacteria</taxon>
        <taxon>Pseudomonadati</taxon>
        <taxon>Pseudomonadota</taxon>
        <taxon>Gammaproteobacteria</taxon>
        <taxon>Cellvibrionales</taxon>
        <taxon>Spongiibacteraceae</taxon>
        <taxon>Spongiibacter</taxon>
    </lineage>
</organism>
<accession>A0A927C1I5</accession>
<reference evidence="2" key="1">
    <citation type="submission" date="2020-09" db="EMBL/GenBank/DDBJ databases">
        <authorList>
            <person name="Yoon J.-W."/>
        </authorList>
    </citation>
    <scope>NUCLEOTIDE SEQUENCE</scope>
    <source>
        <strain evidence="2">KMU-158</strain>
    </source>
</reference>
<dbReference type="InterPro" id="IPR036388">
    <property type="entry name" value="WH-like_DNA-bd_sf"/>
</dbReference>
<dbReference type="InterPro" id="IPR000792">
    <property type="entry name" value="Tscrpt_reg_LuxR_C"/>
</dbReference>
<proteinExistence type="predicted"/>
<protein>
    <submittedName>
        <fullName evidence="2">Helix-turn-helix transcriptional regulator</fullName>
    </submittedName>
</protein>
<sequence length="374" mass="41428">MLIDSAFERLLTCIYQGPLEDEPWQGFLAELYEQMHAVTVTLVLNPPSEKGRGVLRVVGGRKVDSMDHYQERLFAMDPFRSLRPGEVRSLLEMIPPDEWINSELYNLCMKPVGLHDSMGLDIVVPGEMNAGLRVSRGPDSKPFDEQDKDLLRALMPHLERALRIHVRFNKTESERDLYAGAVESLSLATIILDENGKVLNCNRMAEQLIIREPEVRIEDGQLILGDLATTKKLQSMVDNLLASRGSEEPAVVEALRVSREGDFADLGVIARPVPASEWSEGTAVPTVAVFISDPEYGAEAPVKIIIQLFGFTPTEAQLSLLLADGLSLDEASEALGMSRNTARTHLRSIFSKTGVSRQTLLVRLILKSVAQLAE</sequence>
<gene>
    <name evidence="2" type="ORF">IB286_11135</name>
</gene>
<dbReference type="GO" id="GO:0006355">
    <property type="term" value="P:regulation of DNA-templated transcription"/>
    <property type="evidence" value="ECO:0007669"/>
    <property type="project" value="InterPro"/>
</dbReference>
<evidence type="ECO:0000313" key="3">
    <source>
        <dbReference type="Proteomes" id="UP000610558"/>
    </source>
</evidence>
<name>A0A927C1I5_9GAMM</name>
<evidence type="ECO:0000259" key="1">
    <source>
        <dbReference type="SMART" id="SM00421"/>
    </source>
</evidence>
<comment type="caution">
    <text evidence="2">The sequence shown here is derived from an EMBL/GenBank/DDBJ whole genome shotgun (WGS) entry which is preliminary data.</text>
</comment>
<dbReference type="SMART" id="SM00421">
    <property type="entry name" value="HTH_LUXR"/>
    <property type="match status" value="1"/>
</dbReference>